<feature type="region of interest" description="Disordered" evidence="1">
    <location>
        <begin position="22"/>
        <end position="56"/>
    </location>
</feature>
<organism evidence="3 4">
    <name type="scientific">Heterostelium pallidum (strain ATCC 26659 / Pp 5 / PN500)</name>
    <name type="common">Cellular slime mold</name>
    <name type="synonym">Polysphondylium pallidum</name>
    <dbReference type="NCBI Taxonomy" id="670386"/>
    <lineage>
        <taxon>Eukaryota</taxon>
        <taxon>Amoebozoa</taxon>
        <taxon>Evosea</taxon>
        <taxon>Eumycetozoa</taxon>
        <taxon>Dictyostelia</taxon>
        <taxon>Acytosteliales</taxon>
        <taxon>Acytosteliaceae</taxon>
        <taxon>Heterostelium</taxon>
    </lineage>
</organism>
<dbReference type="EMBL" id="ADBJ01000026">
    <property type="protein sequence ID" value="EFA81044.1"/>
    <property type="molecule type" value="Genomic_DNA"/>
</dbReference>
<protein>
    <submittedName>
        <fullName evidence="3">Uncharacterized protein</fullName>
    </submittedName>
</protein>
<dbReference type="InParanoid" id="D3BBL1"/>
<dbReference type="OMA" id="YHTEQRI"/>
<gene>
    <name evidence="3" type="ORF">PPL_05880</name>
</gene>
<accession>D3BBL1</accession>
<evidence type="ECO:0000313" key="3">
    <source>
        <dbReference type="EMBL" id="EFA81044.1"/>
    </source>
</evidence>
<sequence length="950" mass="108589">MSNIYYESIKGKLVMIAPKKSKYTDSKNSNNNISNKSIKLDNDKKQKVDQQPTSSSSTLIDIGVSIISIKQESGESKEKLNELSSVNRKGVYDSASYDKGPTIEIRSSSDLMIKSLLKTSVVYCRFDNQYHIVLLLQLVSNQLLLGYLDDSSSSSDESTATTTFDSITFKEISKTTITTTTTTTTTTTNNNSKNSSQQPIVILDGPTFISYYNNDIVIYTLDDKLQISSKPFPLDSKRDDIYIYGFYILNDDYILYGSGGLVVSVIYKTISDKMVYISSINIGQQIGFRDKVRNFESKAALCVEEDEILSITSYRYQENSYIYLITTNSRITISQPDSEKEDIFISIPFTPLQSYLLNIPYDYDVVAATDETEKKESMESIDVNYKWSKGVLVVHFSNDLVHVYSIANRSLLNELVKIKDIWYHDYFSQGQDQLLIRHSQTKSVCLSLINLYHTEQRIFIAASDVDNNNNKSDDRMTTTMMVDQPGSDVDNKQSTFNMDQIFESLDSRCNQATVELSQLETSLKAKDNLLEHSLRVLDSLGSVNSNFDTQLNPLKDRKIWPSDISTNLVSLIGNDNTNPKPTTSTSSSSKLPLSNTIKLQKFEKSIKNNILYSLFTFKTSLNYKFINFYLIFLFLFVSDIIIIQSVYLSNQSIKIESKSNYTYGNGSYEKGGWKLKSGEDTTILLETSLPLGFDPSSIIDLMIEWRFSKPNTSNKQKLQQQQQQTQEVHLSLLESFTLQKEYTNQFKLNINNSLYQLNQYPIELCFYLFDTKTIAINKRNTTILSIKYLDDLIKTIFEGQKYDEEINKSSCSYKFTVGFDNPFILKFNEKKSIINMTLQSISLSTILSLVSQFKQSLPSSINLLLSFQSSWFKSLTKELYDCMTEEIKQMNEKGSSIFENKLTLNRKDQRDQYNQYSNFYQSIVGLMSETEALLSIMSQLDNHWIKSLSK</sequence>
<dbReference type="AlphaFoldDB" id="D3BBL1"/>
<proteinExistence type="predicted"/>
<keyword evidence="4" id="KW-1185">Reference proteome</keyword>
<keyword evidence="2" id="KW-0812">Transmembrane</keyword>
<evidence type="ECO:0000313" key="4">
    <source>
        <dbReference type="Proteomes" id="UP000001396"/>
    </source>
</evidence>
<reference evidence="3 4" key="1">
    <citation type="journal article" date="2011" name="Genome Res.">
        <title>Phylogeny-wide analysis of social amoeba genomes highlights ancient origins for complex intercellular communication.</title>
        <authorList>
            <person name="Heidel A.J."/>
            <person name="Lawal H.M."/>
            <person name="Felder M."/>
            <person name="Schilde C."/>
            <person name="Helps N.R."/>
            <person name="Tunggal B."/>
            <person name="Rivero F."/>
            <person name="John U."/>
            <person name="Schleicher M."/>
            <person name="Eichinger L."/>
            <person name="Platzer M."/>
            <person name="Noegel A.A."/>
            <person name="Schaap P."/>
            <person name="Gloeckner G."/>
        </authorList>
    </citation>
    <scope>NUCLEOTIDE SEQUENCE [LARGE SCALE GENOMIC DNA]</scope>
    <source>
        <strain evidence="4">ATCC 26659 / Pp 5 / PN500</strain>
    </source>
</reference>
<feature type="compositionally biased region" description="Low complexity" evidence="1">
    <location>
        <begin position="26"/>
        <end position="37"/>
    </location>
</feature>
<evidence type="ECO:0000256" key="1">
    <source>
        <dbReference type="SAM" id="MobiDB-lite"/>
    </source>
</evidence>
<feature type="transmembrane region" description="Helical" evidence="2">
    <location>
        <begin position="628"/>
        <end position="648"/>
    </location>
</feature>
<name>D3BBL1_HETP5</name>
<dbReference type="Proteomes" id="UP000001396">
    <property type="component" value="Unassembled WGS sequence"/>
</dbReference>
<comment type="caution">
    <text evidence="3">The sequence shown here is derived from an EMBL/GenBank/DDBJ whole genome shotgun (WGS) entry which is preliminary data.</text>
</comment>
<evidence type="ECO:0000256" key="2">
    <source>
        <dbReference type="SAM" id="Phobius"/>
    </source>
</evidence>
<keyword evidence="2" id="KW-1133">Transmembrane helix</keyword>
<dbReference type="RefSeq" id="XP_020433162.1">
    <property type="nucleotide sequence ID" value="XM_020576750.1"/>
</dbReference>
<dbReference type="GeneID" id="31361364"/>
<feature type="compositionally biased region" description="Basic and acidic residues" evidence="1">
    <location>
        <begin position="38"/>
        <end position="48"/>
    </location>
</feature>
<keyword evidence="2" id="KW-0472">Membrane</keyword>